<dbReference type="EMBL" id="CP021059">
    <property type="protein sequence ID" value="ARQ06907.1"/>
    <property type="molecule type" value="Genomic_DNA"/>
</dbReference>
<evidence type="ECO:0000256" key="7">
    <source>
        <dbReference type="ARBA" id="ARBA00025067"/>
    </source>
</evidence>
<dbReference type="SUPFAM" id="SSF53597">
    <property type="entry name" value="Dihydrofolate reductase-like"/>
    <property type="match status" value="1"/>
</dbReference>
<dbReference type="InterPro" id="IPR017925">
    <property type="entry name" value="DHFR_CS"/>
</dbReference>
<gene>
    <name evidence="11" type="primary">folA</name>
    <name evidence="11" type="ORF">MCCS_12620</name>
</gene>
<comment type="function">
    <text evidence="7 8">Key enzyme in folate metabolism. Catalyzes an essential reaction for de novo glycine and purine synthesis, and for DNA precursor synthesis.</text>
</comment>
<dbReference type="InterPro" id="IPR024072">
    <property type="entry name" value="DHFR-like_dom_sf"/>
</dbReference>
<protein>
    <recommendedName>
        <fullName evidence="3 8">Dihydrofolate reductase</fullName>
        <ecNumber evidence="3 8">1.5.1.3</ecNumber>
    </recommendedName>
</protein>
<dbReference type="PROSITE" id="PS51330">
    <property type="entry name" value="DHFR_2"/>
    <property type="match status" value="1"/>
</dbReference>
<dbReference type="GO" id="GO:0005829">
    <property type="term" value="C:cytosol"/>
    <property type="evidence" value="ECO:0007669"/>
    <property type="project" value="TreeGrafter"/>
</dbReference>
<evidence type="ECO:0000256" key="5">
    <source>
        <dbReference type="ARBA" id="ARBA00022857"/>
    </source>
</evidence>
<evidence type="ECO:0000256" key="1">
    <source>
        <dbReference type="ARBA" id="ARBA00004903"/>
    </source>
</evidence>
<dbReference type="UniPathway" id="UPA00077">
    <property type="reaction ID" value="UER00158"/>
</dbReference>
<comment type="catalytic activity">
    <reaction evidence="8">
        <text>(6S)-5,6,7,8-tetrahydrofolate + NADP(+) = 7,8-dihydrofolate + NADPH + H(+)</text>
        <dbReference type="Rhea" id="RHEA:15009"/>
        <dbReference type="ChEBI" id="CHEBI:15378"/>
        <dbReference type="ChEBI" id="CHEBI:57451"/>
        <dbReference type="ChEBI" id="CHEBI:57453"/>
        <dbReference type="ChEBI" id="CHEBI:57783"/>
        <dbReference type="ChEBI" id="CHEBI:58349"/>
        <dbReference type="EC" id="1.5.1.3"/>
    </reaction>
</comment>
<keyword evidence="5 8" id="KW-0521">NADP</keyword>
<comment type="similarity">
    <text evidence="2 8 9">Belongs to the dihydrofolate reductase family.</text>
</comment>
<evidence type="ECO:0000313" key="12">
    <source>
        <dbReference type="Proteomes" id="UP000194154"/>
    </source>
</evidence>
<evidence type="ECO:0000256" key="8">
    <source>
        <dbReference type="PIRNR" id="PIRNR000194"/>
    </source>
</evidence>
<dbReference type="InterPro" id="IPR001796">
    <property type="entry name" value="DHFR_dom"/>
</dbReference>
<dbReference type="GO" id="GO:0046452">
    <property type="term" value="P:dihydrofolate metabolic process"/>
    <property type="evidence" value="ECO:0007669"/>
    <property type="project" value="TreeGrafter"/>
</dbReference>
<keyword evidence="6 8" id="KW-0560">Oxidoreductase</keyword>
<dbReference type="GO" id="GO:0046655">
    <property type="term" value="P:folic acid metabolic process"/>
    <property type="evidence" value="ECO:0007669"/>
    <property type="project" value="TreeGrafter"/>
</dbReference>
<dbReference type="PROSITE" id="PS00075">
    <property type="entry name" value="DHFR_1"/>
    <property type="match status" value="1"/>
</dbReference>
<dbReference type="Pfam" id="PF00186">
    <property type="entry name" value="DHFR_1"/>
    <property type="match status" value="1"/>
</dbReference>
<dbReference type="AlphaFoldDB" id="A0A1W7ABA7"/>
<accession>A0A1W7ABA7</accession>
<evidence type="ECO:0000256" key="2">
    <source>
        <dbReference type="ARBA" id="ARBA00009539"/>
    </source>
</evidence>
<dbReference type="InterPro" id="IPR012259">
    <property type="entry name" value="DHFR"/>
</dbReference>
<evidence type="ECO:0000256" key="9">
    <source>
        <dbReference type="RuleBase" id="RU004474"/>
    </source>
</evidence>
<dbReference type="PRINTS" id="PR00070">
    <property type="entry name" value="DHFR"/>
</dbReference>
<dbReference type="RefSeq" id="WP_086042544.1">
    <property type="nucleotide sequence ID" value="NZ_CBCRZA010000002.1"/>
</dbReference>
<dbReference type="OrthoDB" id="9804315at2"/>
<dbReference type="EC" id="1.5.1.3" evidence="3 8"/>
<dbReference type="GO" id="GO:0004146">
    <property type="term" value="F:dihydrofolate reductase activity"/>
    <property type="evidence" value="ECO:0007669"/>
    <property type="project" value="UniProtKB-EC"/>
</dbReference>
<dbReference type="STRING" id="1855823.MCCS_12620"/>
<dbReference type="CDD" id="cd00209">
    <property type="entry name" value="DHFR"/>
    <property type="match status" value="1"/>
</dbReference>
<keyword evidence="12" id="KW-1185">Reference proteome</keyword>
<dbReference type="GO" id="GO:0070401">
    <property type="term" value="F:NADP+ binding"/>
    <property type="evidence" value="ECO:0007669"/>
    <property type="project" value="UniProtKB-ARBA"/>
</dbReference>
<dbReference type="PANTHER" id="PTHR48069:SF3">
    <property type="entry name" value="DIHYDROFOLATE REDUCTASE"/>
    <property type="match status" value="1"/>
</dbReference>
<dbReference type="KEGG" id="mcak:MCCS_12620"/>
<comment type="pathway">
    <text evidence="1 8">Cofactor biosynthesis; tetrahydrofolate biosynthesis; 5,6,7,8-tetrahydrofolate from 7,8-dihydrofolate: step 1/1.</text>
</comment>
<keyword evidence="4 8" id="KW-0554">One-carbon metabolism</keyword>
<dbReference type="FunFam" id="3.40.430.10:FF:000001">
    <property type="entry name" value="Dihydrofolate reductase"/>
    <property type="match status" value="1"/>
</dbReference>
<dbReference type="PIRSF" id="PIRSF000194">
    <property type="entry name" value="DHFR"/>
    <property type="match status" value="1"/>
</dbReference>
<organism evidence="11 12">
    <name type="scientific">Macrococcoides canis</name>
    <dbReference type="NCBI Taxonomy" id="1855823"/>
    <lineage>
        <taxon>Bacteria</taxon>
        <taxon>Bacillati</taxon>
        <taxon>Bacillota</taxon>
        <taxon>Bacilli</taxon>
        <taxon>Bacillales</taxon>
        <taxon>Staphylococcaceae</taxon>
        <taxon>Macrococcoides</taxon>
    </lineage>
</organism>
<proteinExistence type="inferred from homology"/>
<dbReference type="Proteomes" id="UP000194154">
    <property type="component" value="Chromosome"/>
</dbReference>
<evidence type="ECO:0000256" key="4">
    <source>
        <dbReference type="ARBA" id="ARBA00022563"/>
    </source>
</evidence>
<sequence length="160" mass="18742">MLSIIVCHDRNRVIGFENKMPWHLPNDLKRVKALTTNNTIVMGRKTYESLGKALPNRRNVVLTRDKGFKPADADVIYRIDEIYQLEGHVFVFGGQNLYEQMIDKVDDMYVTVIEEKYPGDAFFPEYTFKDFKVKSIEEGVLDEKNVIPHHFMHLVRYSND</sequence>
<evidence type="ECO:0000313" key="11">
    <source>
        <dbReference type="EMBL" id="ARQ06907.1"/>
    </source>
</evidence>
<dbReference type="GO" id="GO:0046654">
    <property type="term" value="P:tetrahydrofolate biosynthetic process"/>
    <property type="evidence" value="ECO:0007669"/>
    <property type="project" value="UniProtKB-UniPathway"/>
</dbReference>
<dbReference type="PANTHER" id="PTHR48069">
    <property type="entry name" value="DIHYDROFOLATE REDUCTASE"/>
    <property type="match status" value="1"/>
</dbReference>
<evidence type="ECO:0000259" key="10">
    <source>
        <dbReference type="PROSITE" id="PS51330"/>
    </source>
</evidence>
<dbReference type="Gene3D" id="3.40.430.10">
    <property type="entry name" value="Dihydrofolate Reductase, subunit A"/>
    <property type="match status" value="1"/>
</dbReference>
<dbReference type="GO" id="GO:0006730">
    <property type="term" value="P:one-carbon metabolic process"/>
    <property type="evidence" value="ECO:0007669"/>
    <property type="project" value="UniProtKB-KW"/>
</dbReference>
<feature type="domain" description="DHFR" evidence="10">
    <location>
        <begin position="1"/>
        <end position="156"/>
    </location>
</feature>
<reference evidence="11 12" key="1">
    <citation type="journal article" date="2017" name="Int. J. Syst. Evol. Microbiol.">
        <title>Macrococcus canis sp. nov., a skin bacterium associated with infections in dogs.</title>
        <authorList>
            <person name="Gobeli Brawand S."/>
            <person name="Cotting K."/>
            <person name="Gomez-Sanz E."/>
            <person name="Collaud A."/>
            <person name="Thomann A."/>
            <person name="Brodard I."/>
            <person name="Rodriguez-Campos S."/>
            <person name="Strauss C."/>
            <person name="Perreten V."/>
        </authorList>
    </citation>
    <scope>NUCLEOTIDE SEQUENCE [LARGE SCALE GENOMIC DNA]</scope>
    <source>
        <strain evidence="11 12">KM45013</strain>
    </source>
</reference>
<name>A0A1W7ABA7_9STAP</name>
<evidence type="ECO:0000256" key="3">
    <source>
        <dbReference type="ARBA" id="ARBA00012856"/>
    </source>
</evidence>
<dbReference type="GeneID" id="35295387"/>
<evidence type="ECO:0000256" key="6">
    <source>
        <dbReference type="ARBA" id="ARBA00023002"/>
    </source>
</evidence>